<dbReference type="OrthoDB" id="9763405at2"/>
<gene>
    <name evidence="2" type="ORF">CVN68_09070</name>
</gene>
<evidence type="ECO:0000256" key="1">
    <source>
        <dbReference type="SAM" id="SignalP"/>
    </source>
</evidence>
<evidence type="ECO:0000313" key="3">
    <source>
        <dbReference type="Proteomes" id="UP000229081"/>
    </source>
</evidence>
<dbReference type="InterPro" id="IPR010281">
    <property type="entry name" value="DUF885"/>
</dbReference>
<keyword evidence="1" id="KW-0732">Signal</keyword>
<proteinExistence type="predicted"/>
<reference evidence="2 3" key="1">
    <citation type="submission" date="2017-11" db="EMBL/GenBank/DDBJ databases">
        <title>Complete genome sequence of Sphingomonas sp. Strain Cra20, a psychrotolerant potential plant growth promoting rhizobacteria.</title>
        <authorList>
            <person name="Luo Y."/>
        </authorList>
    </citation>
    <scope>NUCLEOTIDE SEQUENCE [LARGE SCALE GENOMIC DNA]</scope>
    <source>
        <strain evidence="2 3">Cra20</strain>
    </source>
</reference>
<name>A0A2K8MDY8_9SPHN</name>
<dbReference type="PANTHER" id="PTHR33361">
    <property type="entry name" value="GLR0591 PROTEIN"/>
    <property type="match status" value="1"/>
</dbReference>
<sequence>MRVHLFIAASAAALVSASATANGIEAPVAPNVAAAPTQAEASAALHALFKESDEDNLRRNPIEALFRGDMRYADQLGDNISDAYFDAERAAGEKDLAALGRIDRAALSPTDQLAYDIFKWQTELALRSLSAEILPLTVVRPIDHFTGLHVFYPDLASGQSAAPYKTVKDYQDSISRHHRYAWFIDAAIERFRQGMKSGVVQPKLVVRNVTDQLDLQLAQGVEGSTLYAPLKAFPADIPAADQARLRAETAAVIRDEIHPAYQRLRDFLAKEYLPAAREGVGLVHMKGGPALYSFLIEENTTLKLSADDVHKLGLSEVARIHREMETVKNQTGFKGNLQDFFEFLRTDGKFRPASKEALRDEYYAIGKRVDARVGTIFSTLPKTRLEIRPVPEYREKNDAGGSYMQGAPDGSRPGVFYYNTYDLPSRSTWGQETLYLHEGAPGHHFQISLAQENEALPNFMRFGGNTAYAEGWALYAETLWDELGMETDPYQRFGGLNDEMLRAMRLVVDSGIHAKGWTRDQAIKYMLDNSSMGRTDATSEVERYIAMPGQALAYKIGQLKILELRARAEKALGAKFDLKEFHAQVLMTGALPLNILEQKIARWIASKRP</sequence>
<feature type="signal peptide" evidence="1">
    <location>
        <begin position="1"/>
        <end position="21"/>
    </location>
</feature>
<dbReference type="Pfam" id="PF05960">
    <property type="entry name" value="DUF885"/>
    <property type="match status" value="1"/>
</dbReference>
<feature type="chain" id="PRO_5014914165" evidence="1">
    <location>
        <begin position="22"/>
        <end position="609"/>
    </location>
</feature>
<keyword evidence="3" id="KW-1185">Reference proteome</keyword>
<dbReference type="Proteomes" id="UP000229081">
    <property type="component" value="Chromosome"/>
</dbReference>
<evidence type="ECO:0000313" key="2">
    <source>
        <dbReference type="EMBL" id="ATY32105.1"/>
    </source>
</evidence>
<dbReference type="PANTHER" id="PTHR33361:SF16">
    <property type="entry name" value="DUF885 DOMAIN-CONTAINING PROTEIN"/>
    <property type="match status" value="1"/>
</dbReference>
<dbReference type="AlphaFoldDB" id="A0A2K8MDY8"/>
<protein>
    <submittedName>
        <fullName evidence="2">DUF885 domain-containing protein</fullName>
    </submittedName>
</protein>
<dbReference type="KEGG" id="sphc:CVN68_09070"/>
<dbReference type="EMBL" id="CP024923">
    <property type="protein sequence ID" value="ATY32105.1"/>
    <property type="molecule type" value="Genomic_DNA"/>
</dbReference>
<organism evidence="2 3">
    <name type="scientific">Sphingomonas psychrotolerans</name>
    <dbReference type="NCBI Taxonomy" id="1327635"/>
    <lineage>
        <taxon>Bacteria</taxon>
        <taxon>Pseudomonadati</taxon>
        <taxon>Pseudomonadota</taxon>
        <taxon>Alphaproteobacteria</taxon>
        <taxon>Sphingomonadales</taxon>
        <taxon>Sphingomonadaceae</taxon>
        <taxon>Sphingomonas</taxon>
    </lineage>
</organism>
<accession>A0A2K8MDY8</accession>
<dbReference type="RefSeq" id="WP_100281914.1">
    <property type="nucleotide sequence ID" value="NZ_CP024923.1"/>
</dbReference>